<feature type="compositionally biased region" description="Basic residues" evidence="1">
    <location>
        <begin position="343"/>
        <end position="361"/>
    </location>
</feature>
<dbReference type="VEuPathDB" id="FungiDB:SMAC_04838"/>
<reference evidence="2 3" key="1">
    <citation type="submission" date="2017-07" db="EMBL/GenBank/DDBJ databases">
        <title>Genome sequence of the Sordaria macrospora wild type strain R19027.</title>
        <authorList>
            <person name="Nowrousian M."/>
            <person name="Teichert I."/>
            <person name="Kueck U."/>
        </authorList>
    </citation>
    <scope>NUCLEOTIDE SEQUENCE [LARGE SCALE GENOMIC DNA]</scope>
    <source>
        <strain evidence="2 3">R19027</strain>
        <tissue evidence="2">Mycelium</tissue>
    </source>
</reference>
<gene>
    <name evidence="2" type="ORF">SMACR_04838</name>
</gene>
<feature type="compositionally biased region" description="Low complexity" evidence="1">
    <location>
        <begin position="52"/>
        <end position="63"/>
    </location>
</feature>
<feature type="compositionally biased region" description="Basic and acidic residues" evidence="1">
    <location>
        <begin position="1"/>
        <end position="10"/>
    </location>
</feature>
<dbReference type="EMBL" id="NMPR01000038">
    <property type="protein sequence ID" value="KAA8633382.1"/>
    <property type="molecule type" value="Genomic_DNA"/>
</dbReference>
<dbReference type="Proteomes" id="UP000433876">
    <property type="component" value="Unassembled WGS sequence"/>
</dbReference>
<feature type="region of interest" description="Disordered" evidence="1">
    <location>
        <begin position="331"/>
        <end position="439"/>
    </location>
</feature>
<accession>A0A8S8ZYX8</accession>
<feature type="region of interest" description="Disordered" evidence="1">
    <location>
        <begin position="1"/>
        <end position="127"/>
    </location>
</feature>
<feature type="region of interest" description="Disordered" evidence="1">
    <location>
        <begin position="454"/>
        <end position="504"/>
    </location>
</feature>
<evidence type="ECO:0000256" key="1">
    <source>
        <dbReference type="SAM" id="MobiDB-lite"/>
    </source>
</evidence>
<feature type="compositionally biased region" description="Polar residues" evidence="1">
    <location>
        <begin position="559"/>
        <end position="573"/>
    </location>
</feature>
<feature type="compositionally biased region" description="Basic and acidic residues" evidence="1">
    <location>
        <begin position="199"/>
        <end position="217"/>
    </location>
</feature>
<feature type="compositionally biased region" description="Low complexity" evidence="1">
    <location>
        <begin position="596"/>
        <end position="610"/>
    </location>
</feature>
<feature type="compositionally biased region" description="Basic residues" evidence="1">
    <location>
        <begin position="775"/>
        <end position="791"/>
    </location>
</feature>
<feature type="compositionally biased region" description="Basic residues" evidence="1">
    <location>
        <begin position="738"/>
        <end position="751"/>
    </location>
</feature>
<sequence length="993" mass="109382">MDHHNNRHSYEPYNHLNYENPQCPPAPVPVSELPHPYYGTPAPGSPSDFIYNSANNSANATASIFLPPHPRPSRSSHPSVPRKSTPTSTPTSTLPYPQPIGYGPSRPVEQSFPTYLPTLPQPPPGLLEHRRQRESVMNMGPGQSKSVPPPLPLEGNIGSGSSSSSSESAVVITQEEGSSSPVLIPLPIPLPMPMPMKKWEPRLPTEPRDKDKREFKPGEFGNTVTEMGMNEMRSGGTGFGIGNDNREKWVNRGGGVMERVVPSLHRASRPAGWDVNAGVNTGVNMGMGRDMGMDMEIDMGTDMGLGMATGMGMGTETGMEREMTMPKMGLFRPIRWDGPSSRSRSKAKKDKAGRAQKARRARGWELEESAGAGDVHLQRTYGNQKNSKRIARSNSNRNQTGNDETEGEDCHPGVMTTSSASHPYLPKRRKTSTSLAGSNFRTASAATVTTVDIKREPGLSPSPRATFAQIPMYSHSDPVTNSSGGYKTAGDGDENIPSSREISPLTRVPTPRRLLFPTSTPDRRQLRERNREVAVFGDWVGSRGRGLERRSEGFGFGNLVSSAGQDQNGGTEATQRDQHQNRGSSSEEKEEGWTAISISGSSEEGEVSSYYDNPYDSYSCGQERMDDAPHGAGAGGIYQAQRQPHHHFPSFSPSAQQPSSSSSERYAPASGSEPSLSAGQQRVLEQYRQAIQVVQDACLEASKRYIRAHCVNRGVRGGESPGTDTGPVPRQTVESRSARKARRKRKLKTRHGSSSSDSSSSFFFSPSLPPPSSRQRQRRCKGKGRRQKRTKTSPSSNSSFQSLEEITCTDSLLPNISQICTLLWSRSQSLRLHDTDSIELHTARNMYWLLSWAETVAFAVPPTSTHFFATSFSNETSETSVPGPDIAGVSVLEELGRREQWARPSPLSFPRRDLGPRWENTGDDLNNDVHMWRETGSEEGVVFKKFEGRNEGVWEQQWQEMRRVFEEGGMLCEFLGYGEGVERLGRIRDFYGF</sequence>
<protein>
    <submittedName>
        <fullName evidence="2">Uncharacterized protein</fullName>
    </submittedName>
</protein>
<comment type="caution">
    <text evidence="2">The sequence shown here is derived from an EMBL/GenBank/DDBJ whole genome shotgun (WGS) entry which is preliminary data.</text>
</comment>
<feature type="compositionally biased region" description="Low complexity" evidence="1">
    <location>
        <begin position="73"/>
        <end position="95"/>
    </location>
</feature>
<feature type="compositionally biased region" description="Polar residues" evidence="1">
    <location>
        <begin position="392"/>
        <end position="402"/>
    </location>
</feature>
<evidence type="ECO:0000313" key="3">
    <source>
        <dbReference type="Proteomes" id="UP000433876"/>
    </source>
</evidence>
<feature type="region of interest" description="Disordered" evidence="1">
    <location>
        <begin position="558"/>
        <end position="610"/>
    </location>
</feature>
<feature type="region of interest" description="Disordered" evidence="1">
    <location>
        <begin position="713"/>
        <end position="801"/>
    </location>
</feature>
<dbReference type="AlphaFoldDB" id="A0A8S8ZYX8"/>
<proteinExistence type="predicted"/>
<feature type="region of interest" description="Disordered" evidence="1">
    <location>
        <begin position="644"/>
        <end position="679"/>
    </location>
</feature>
<name>A0A8S8ZYX8_SORMA</name>
<feature type="compositionally biased region" description="Low complexity" evidence="1">
    <location>
        <begin position="649"/>
        <end position="672"/>
    </location>
</feature>
<feature type="region of interest" description="Disordered" evidence="1">
    <location>
        <begin position="199"/>
        <end position="230"/>
    </location>
</feature>
<evidence type="ECO:0000313" key="2">
    <source>
        <dbReference type="EMBL" id="KAA8633382.1"/>
    </source>
</evidence>
<feature type="compositionally biased region" description="Low complexity" evidence="1">
    <location>
        <begin position="753"/>
        <end position="766"/>
    </location>
</feature>
<organism evidence="2 3">
    <name type="scientific">Sordaria macrospora</name>
    <dbReference type="NCBI Taxonomy" id="5147"/>
    <lineage>
        <taxon>Eukaryota</taxon>
        <taxon>Fungi</taxon>
        <taxon>Dikarya</taxon>
        <taxon>Ascomycota</taxon>
        <taxon>Pezizomycotina</taxon>
        <taxon>Sordariomycetes</taxon>
        <taxon>Sordariomycetidae</taxon>
        <taxon>Sordariales</taxon>
        <taxon>Sordariaceae</taxon>
        <taxon>Sordaria</taxon>
    </lineage>
</organism>
<feature type="compositionally biased region" description="Polar residues" evidence="1">
    <location>
        <begin position="792"/>
        <end position="801"/>
    </location>
</feature>